<proteinExistence type="predicted"/>
<evidence type="ECO:0000256" key="1">
    <source>
        <dbReference type="SAM" id="Phobius"/>
    </source>
</evidence>
<protein>
    <recommendedName>
        <fullName evidence="6">Cxxc_20_cxxc protein</fullName>
    </recommendedName>
</protein>
<feature type="transmembrane region" description="Helical" evidence="1">
    <location>
        <begin position="42"/>
        <end position="61"/>
    </location>
</feature>
<dbReference type="Proteomes" id="UP000472839">
    <property type="component" value="Unassembled WGS sequence"/>
</dbReference>
<evidence type="ECO:0000313" key="3">
    <source>
        <dbReference type="EMBL" id="KAB7891736.1"/>
    </source>
</evidence>
<dbReference type="RefSeq" id="WP_152189337.1">
    <property type="nucleotide sequence ID" value="NZ_WFKI01000046.1"/>
</dbReference>
<dbReference type="EMBL" id="WFKJ01000013">
    <property type="protein sequence ID" value="KAB7891736.1"/>
    <property type="molecule type" value="Genomic_DNA"/>
</dbReference>
<dbReference type="EMBL" id="WFKK01000060">
    <property type="protein sequence ID" value="KAB7885292.1"/>
    <property type="molecule type" value="Genomic_DNA"/>
</dbReference>
<dbReference type="AlphaFoldDB" id="A0A6L4WRV3"/>
<feature type="transmembrane region" description="Helical" evidence="1">
    <location>
        <begin position="67"/>
        <end position="88"/>
    </location>
</feature>
<sequence length="102" mass="11938">MKCPHCDAKVKLDSKLYFKSFLGRYTCPSCNNKFKLKRGIKYYIWVLIAIAVAFLDSYYVMNFAQTTTFSGVIFASWLVLLFFAFCYIDRKLENNMPTIKVD</sequence>
<evidence type="ECO:0000313" key="5">
    <source>
        <dbReference type="Proteomes" id="UP000472839"/>
    </source>
</evidence>
<keyword evidence="1" id="KW-1133">Transmembrane helix</keyword>
<evidence type="ECO:0008006" key="6">
    <source>
        <dbReference type="Google" id="ProtNLM"/>
    </source>
</evidence>
<comment type="caution">
    <text evidence="2">The sequence shown here is derived from an EMBL/GenBank/DDBJ whole genome shotgun (WGS) entry which is preliminary data.</text>
</comment>
<gene>
    <name evidence="3" type="ORF">GBG18_06045</name>
    <name evidence="2" type="ORF">GBG19_14320</name>
</gene>
<organism evidence="2 5">
    <name type="scientific">Poseidonibacter ostreae</name>
    <dbReference type="NCBI Taxonomy" id="2654171"/>
    <lineage>
        <taxon>Bacteria</taxon>
        <taxon>Pseudomonadati</taxon>
        <taxon>Campylobacterota</taxon>
        <taxon>Epsilonproteobacteria</taxon>
        <taxon>Campylobacterales</taxon>
        <taxon>Arcobacteraceae</taxon>
        <taxon>Poseidonibacter</taxon>
    </lineage>
</organism>
<dbReference type="Proteomes" id="UP000461010">
    <property type="component" value="Unassembled WGS sequence"/>
</dbReference>
<keyword evidence="1" id="KW-0812">Transmembrane</keyword>
<evidence type="ECO:0000313" key="2">
    <source>
        <dbReference type="EMBL" id="KAB7885292.1"/>
    </source>
</evidence>
<keyword evidence="1" id="KW-0472">Membrane</keyword>
<keyword evidence="4" id="KW-1185">Reference proteome</keyword>
<name>A0A6L4WRV3_9BACT</name>
<evidence type="ECO:0000313" key="4">
    <source>
        <dbReference type="Proteomes" id="UP000461010"/>
    </source>
</evidence>
<accession>A0A6L4WRV3</accession>
<reference evidence="4 5" key="1">
    <citation type="submission" date="2019-10" db="EMBL/GenBank/DDBJ databases">
        <title>Poseidonibacter ostreae sp. nov., isolated from the gut of the Ostrea denselamellosa.</title>
        <authorList>
            <person name="Choi A."/>
        </authorList>
    </citation>
    <scope>NUCLEOTIDE SEQUENCE [LARGE SCALE GENOMIC DNA]</scope>
    <source>
        <strain evidence="2 5">SJOD-M-33</strain>
        <strain evidence="3 4">SJOD-M-5</strain>
    </source>
</reference>